<dbReference type="InterPro" id="IPR050953">
    <property type="entry name" value="N4_N6_ade-DNA_methylase"/>
</dbReference>
<gene>
    <name evidence="8" type="ORF">Mlute_01905</name>
</gene>
<feature type="coiled-coil region" evidence="6">
    <location>
        <begin position="743"/>
        <end position="770"/>
    </location>
</feature>
<evidence type="ECO:0000313" key="8">
    <source>
        <dbReference type="EMBL" id="RIH84372.1"/>
    </source>
</evidence>
<sequence length="781" mass="88532">MLKYVQGRSSEFLLDMAYASAQHIYAHFYSGVRLFDWYTPDRNLVVRMLHRLAGYSLDTINHDIIGHLYSRYVEDEHKHESGMYYTPPEVVEYILDRLGFTGAALIEGKKLLDLACGSGTFLVSAARRVVQAYRDYYRGQIPPDKVQELVETFKSSIYGLDLNPFACYLAETNLLIQVLDLLKIAYAAGQEVHIDRFHIYNTDTLRYAQKTREILARSTSGSLTGFGGAKELPPEEQIKARLGEYEKGFAFVVGNPPYVRADQGQEGLLAYRADLKAHHPIEEVRKVLQQKWDLFVPFVALGHHLLAQGSRMGMITSSAIEAVPYARALSKHLAETAQIDEVAFFQGASLFEDAAVANTIFLLTRKDPTPTHQTLRRWFAGKPGLHSLVRAERRSQVELGERIFRQQIAPTASWRGIPLGCICYISTGMALNADEKTARGAFKKDDLIADTRDDFHPVPYAESKDLGPYALLRLRYLEYGEGLRAPAMIRRPTFPQLYERPKLMIRKIISMDDPSQGQAYLDQGSIEGFLYTHEGVFPALPWHALQGIENKSIGEVPRRKKKERLSAKFALEYLAGVINSRAASDWIRAHRRDPINLYPEDFKALPISRATPARQAPIVEKVRQLQALGLEFFQLRRRGWKLDGKVLGAAHLPAGIARLPLGRARLRWPLRPLEEDVRLNGVWADQGGLYRGSGRRTRKVVESDAPVEALEWLARQFATLDPETTWRMAEAKGVEVPSNPEEARKALEALQAEENAVREKQARFTLLREEVDHLVAELYRR</sequence>
<feature type="domain" description="Type II methyltransferase M.TaqI-like" evidence="7">
    <location>
        <begin position="156"/>
        <end position="351"/>
    </location>
</feature>
<evidence type="ECO:0000256" key="5">
    <source>
        <dbReference type="ARBA" id="ARBA00047942"/>
    </source>
</evidence>
<comment type="caution">
    <text evidence="8">The sequence shown here is derived from an EMBL/GenBank/DDBJ whole genome shotgun (WGS) entry which is preliminary data.</text>
</comment>
<dbReference type="EC" id="2.1.1.72" evidence="1"/>
<comment type="catalytic activity">
    <reaction evidence="5">
        <text>a 2'-deoxyadenosine in DNA + S-adenosyl-L-methionine = an N(6)-methyl-2'-deoxyadenosine in DNA + S-adenosyl-L-homocysteine + H(+)</text>
        <dbReference type="Rhea" id="RHEA:15197"/>
        <dbReference type="Rhea" id="RHEA-COMP:12418"/>
        <dbReference type="Rhea" id="RHEA-COMP:12419"/>
        <dbReference type="ChEBI" id="CHEBI:15378"/>
        <dbReference type="ChEBI" id="CHEBI:57856"/>
        <dbReference type="ChEBI" id="CHEBI:59789"/>
        <dbReference type="ChEBI" id="CHEBI:90615"/>
        <dbReference type="ChEBI" id="CHEBI:90616"/>
        <dbReference type="EC" id="2.1.1.72"/>
    </reaction>
</comment>
<evidence type="ECO:0000256" key="6">
    <source>
        <dbReference type="SAM" id="Coils"/>
    </source>
</evidence>
<evidence type="ECO:0000256" key="4">
    <source>
        <dbReference type="ARBA" id="ARBA00022691"/>
    </source>
</evidence>
<accession>A0A399EPE5</accession>
<dbReference type="GO" id="GO:0009007">
    <property type="term" value="F:site-specific DNA-methyltransferase (adenine-specific) activity"/>
    <property type="evidence" value="ECO:0007669"/>
    <property type="project" value="UniProtKB-EC"/>
</dbReference>
<proteinExistence type="predicted"/>
<keyword evidence="6" id="KW-0175">Coiled coil</keyword>
<organism evidence="8 9">
    <name type="scientific">Meiothermus luteus</name>
    <dbReference type="NCBI Taxonomy" id="2026184"/>
    <lineage>
        <taxon>Bacteria</taxon>
        <taxon>Thermotogati</taxon>
        <taxon>Deinococcota</taxon>
        <taxon>Deinococci</taxon>
        <taxon>Thermales</taxon>
        <taxon>Thermaceae</taxon>
        <taxon>Meiothermus</taxon>
    </lineage>
</organism>
<evidence type="ECO:0000256" key="1">
    <source>
        <dbReference type="ARBA" id="ARBA00011900"/>
    </source>
</evidence>
<keyword evidence="4" id="KW-0949">S-adenosyl-L-methionine</keyword>
<protein>
    <recommendedName>
        <fullName evidence="1">site-specific DNA-methyltransferase (adenine-specific)</fullName>
        <ecNumber evidence="1">2.1.1.72</ecNumber>
    </recommendedName>
</protein>
<dbReference type="PRINTS" id="PR00507">
    <property type="entry name" value="N12N6MTFRASE"/>
</dbReference>
<dbReference type="RefSeq" id="WP_182482527.1">
    <property type="nucleotide sequence ID" value="NZ_QWKZ01000062.1"/>
</dbReference>
<keyword evidence="3" id="KW-0808">Transferase</keyword>
<keyword evidence="9" id="KW-1185">Reference proteome</keyword>
<dbReference type="EMBL" id="QWKZ01000062">
    <property type="protein sequence ID" value="RIH84372.1"/>
    <property type="molecule type" value="Genomic_DNA"/>
</dbReference>
<evidence type="ECO:0000313" key="9">
    <source>
        <dbReference type="Proteomes" id="UP000265800"/>
    </source>
</evidence>
<dbReference type="InterPro" id="IPR029063">
    <property type="entry name" value="SAM-dependent_MTases_sf"/>
</dbReference>
<dbReference type="InterPro" id="IPR011639">
    <property type="entry name" value="MethylTrfase_TaqI-like_dom"/>
</dbReference>
<dbReference type="PANTHER" id="PTHR33841">
    <property type="entry name" value="DNA METHYLTRANSFERASE YEEA-RELATED"/>
    <property type="match status" value="1"/>
</dbReference>
<dbReference type="SUPFAM" id="SSF53335">
    <property type="entry name" value="S-adenosyl-L-methionine-dependent methyltransferases"/>
    <property type="match status" value="1"/>
</dbReference>
<evidence type="ECO:0000256" key="2">
    <source>
        <dbReference type="ARBA" id="ARBA00022603"/>
    </source>
</evidence>
<dbReference type="PANTHER" id="PTHR33841:SF1">
    <property type="entry name" value="DNA METHYLTRANSFERASE A"/>
    <property type="match status" value="1"/>
</dbReference>
<keyword evidence="2 8" id="KW-0489">Methyltransferase</keyword>
<dbReference type="GO" id="GO:0032259">
    <property type="term" value="P:methylation"/>
    <property type="evidence" value="ECO:0007669"/>
    <property type="project" value="UniProtKB-KW"/>
</dbReference>
<dbReference type="Pfam" id="PF07669">
    <property type="entry name" value="Eco57I"/>
    <property type="match status" value="1"/>
</dbReference>
<dbReference type="GO" id="GO:0003676">
    <property type="term" value="F:nucleic acid binding"/>
    <property type="evidence" value="ECO:0007669"/>
    <property type="project" value="InterPro"/>
</dbReference>
<dbReference type="GO" id="GO:0006304">
    <property type="term" value="P:DNA modification"/>
    <property type="evidence" value="ECO:0007669"/>
    <property type="project" value="InterPro"/>
</dbReference>
<dbReference type="Proteomes" id="UP000265800">
    <property type="component" value="Unassembled WGS sequence"/>
</dbReference>
<dbReference type="PROSITE" id="PS00092">
    <property type="entry name" value="N6_MTASE"/>
    <property type="match status" value="1"/>
</dbReference>
<dbReference type="InterPro" id="IPR002052">
    <property type="entry name" value="DNA_methylase_N6_adenine_CS"/>
</dbReference>
<dbReference type="AlphaFoldDB" id="A0A399EPE5"/>
<reference evidence="8 9" key="1">
    <citation type="submission" date="2018-08" db="EMBL/GenBank/DDBJ databases">
        <title>Meiothermus luteus KCTC 52599 genome sequencing project.</title>
        <authorList>
            <person name="Da Costa M.S."/>
            <person name="Albuquerque L."/>
            <person name="Raposo P."/>
            <person name="Froufe H.J.C."/>
            <person name="Barroso C.S."/>
            <person name="Egas C."/>
        </authorList>
    </citation>
    <scope>NUCLEOTIDE SEQUENCE [LARGE SCALE GENOMIC DNA]</scope>
    <source>
        <strain evidence="8 9">KCTC 52599</strain>
    </source>
</reference>
<name>A0A399EPE5_9DEIN</name>
<evidence type="ECO:0000259" key="7">
    <source>
        <dbReference type="Pfam" id="PF07669"/>
    </source>
</evidence>
<evidence type="ECO:0000256" key="3">
    <source>
        <dbReference type="ARBA" id="ARBA00022679"/>
    </source>
</evidence>
<dbReference type="Gene3D" id="3.40.50.150">
    <property type="entry name" value="Vaccinia Virus protein VP39"/>
    <property type="match status" value="1"/>
</dbReference>